<evidence type="ECO:0000313" key="1">
    <source>
        <dbReference type="EMBL" id="CAA9531855.1"/>
    </source>
</evidence>
<dbReference type="AlphaFoldDB" id="A0A6J4TUF0"/>
<dbReference type="Pfam" id="PF06348">
    <property type="entry name" value="DUF1059"/>
    <property type="match status" value="1"/>
</dbReference>
<dbReference type="InterPro" id="IPR009409">
    <property type="entry name" value="DUF1059"/>
</dbReference>
<dbReference type="EMBL" id="CADCWC010000172">
    <property type="protein sequence ID" value="CAA9531855.1"/>
    <property type="molecule type" value="Genomic_DNA"/>
</dbReference>
<organism evidence="1">
    <name type="scientific">uncultured Thermoleophilia bacterium</name>
    <dbReference type="NCBI Taxonomy" id="1497501"/>
    <lineage>
        <taxon>Bacteria</taxon>
        <taxon>Bacillati</taxon>
        <taxon>Actinomycetota</taxon>
        <taxon>Thermoleophilia</taxon>
        <taxon>environmental samples</taxon>
    </lineage>
</organism>
<gene>
    <name evidence="1" type="ORF">AVDCRST_MAG79-997</name>
</gene>
<proteinExistence type="predicted"/>
<sequence>MLYGRLRRRRGGPAMKVVHCPCGTNIEAQDDDEIVRKVEAHVASDHPELAGAYSRDQILEMAHDH</sequence>
<name>A0A6J4TUF0_9ACTN</name>
<reference evidence="1" key="1">
    <citation type="submission" date="2020-02" db="EMBL/GenBank/DDBJ databases">
        <authorList>
            <person name="Meier V. D."/>
        </authorList>
    </citation>
    <scope>NUCLEOTIDE SEQUENCE</scope>
    <source>
        <strain evidence="1">AVDCRST_MAG79</strain>
    </source>
</reference>
<protein>
    <recommendedName>
        <fullName evidence="2">DUF1059 domain-containing protein</fullName>
    </recommendedName>
</protein>
<accession>A0A6J4TUF0</accession>
<evidence type="ECO:0008006" key="2">
    <source>
        <dbReference type="Google" id="ProtNLM"/>
    </source>
</evidence>